<name>A0A0E9SKB0_ANGAN</name>
<sequence>MCPHYLCVCVCMCVLIHSSSADESSPNIPAVLRQY</sequence>
<accession>A0A0E9SKB0</accession>
<proteinExistence type="predicted"/>
<reference evidence="2" key="1">
    <citation type="submission" date="2014-11" db="EMBL/GenBank/DDBJ databases">
        <authorList>
            <person name="Amaro Gonzalez C."/>
        </authorList>
    </citation>
    <scope>NUCLEOTIDE SEQUENCE</scope>
</reference>
<evidence type="ECO:0000256" key="1">
    <source>
        <dbReference type="SAM" id="SignalP"/>
    </source>
</evidence>
<reference evidence="2" key="2">
    <citation type="journal article" date="2015" name="Fish Shellfish Immunol.">
        <title>Early steps in the European eel (Anguilla anguilla)-Vibrio vulnificus interaction in the gills: Role of the RtxA13 toxin.</title>
        <authorList>
            <person name="Callol A."/>
            <person name="Pajuelo D."/>
            <person name="Ebbesson L."/>
            <person name="Teles M."/>
            <person name="MacKenzie S."/>
            <person name="Amaro C."/>
        </authorList>
    </citation>
    <scope>NUCLEOTIDE SEQUENCE</scope>
</reference>
<keyword evidence="1" id="KW-0732">Signal</keyword>
<feature type="signal peptide" evidence="1">
    <location>
        <begin position="1"/>
        <end position="21"/>
    </location>
</feature>
<dbReference type="AlphaFoldDB" id="A0A0E9SKB0"/>
<protein>
    <submittedName>
        <fullName evidence="2">Uncharacterized protein</fullName>
    </submittedName>
</protein>
<organism evidence="2">
    <name type="scientific">Anguilla anguilla</name>
    <name type="common">European freshwater eel</name>
    <name type="synonym">Muraena anguilla</name>
    <dbReference type="NCBI Taxonomy" id="7936"/>
    <lineage>
        <taxon>Eukaryota</taxon>
        <taxon>Metazoa</taxon>
        <taxon>Chordata</taxon>
        <taxon>Craniata</taxon>
        <taxon>Vertebrata</taxon>
        <taxon>Euteleostomi</taxon>
        <taxon>Actinopterygii</taxon>
        <taxon>Neopterygii</taxon>
        <taxon>Teleostei</taxon>
        <taxon>Anguilliformes</taxon>
        <taxon>Anguillidae</taxon>
        <taxon>Anguilla</taxon>
    </lineage>
</organism>
<dbReference type="EMBL" id="GBXM01067639">
    <property type="protein sequence ID" value="JAH40938.1"/>
    <property type="molecule type" value="Transcribed_RNA"/>
</dbReference>
<feature type="chain" id="PRO_5002432245" evidence="1">
    <location>
        <begin position="22"/>
        <end position="35"/>
    </location>
</feature>
<evidence type="ECO:0000313" key="2">
    <source>
        <dbReference type="EMBL" id="JAH40938.1"/>
    </source>
</evidence>